<proteinExistence type="predicted"/>
<dbReference type="PANTHER" id="PTHR43364:SF4">
    <property type="entry name" value="NAD(P)-LINKED OXIDOREDUCTASE SUPERFAMILY PROTEIN"/>
    <property type="match status" value="1"/>
</dbReference>
<reference evidence="3" key="1">
    <citation type="submission" date="2023-03" db="EMBL/GenBank/DDBJ databases">
        <title>Massive genome expansion in bonnet fungi (Mycena s.s.) driven by repeated elements and novel gene families across ecological guilds.</title>
        <authorList>
            <consortium name="Lawrence Berkeley National Laboratory"/>
            <person name="Harder C.B."/>
            <person name="Miyauchi S."/>
            <person name="Viragh M."/>
            <person name="Kuo A."/>
            <person name="Thoen E."/>
            <person name="Andreopoulos B."/>
            <person name="Lu D."/>
            <person name="Skrede I."/>
            <person name="Drula E."/>
            <person name="Henrissat B."/>
            <person name="Morin E."/>
            <person name="Kohler A."/>
            <person name="Barry K."/>
            <person name="LaButti K."/>
            <person name="Morin E."/>
            <person name="Salamov A."/>
            <person name="Lipzen A."/>
            <person name="Mereny Z."/>
            <person name="Hegedus B."/>
            <person name="Baldrian P."/>
            <person name="Stursova M."/>
            <person name="Weitz H."/>
            <person name="Taylor A."/>
            <person name="Grigoriev I.V."/>
            <person name="Nagy L.G."/>
            <person name="Martin F."/>
            <person name="Kauserud H."/>
        </authorList>
    </citation>
    <scope>NUCLEOTIDE SEQUENCE</scope>
    <source>
        <strain evidence="3">CBHHK002</strain>
    </source>
</reference>
<dbReference type="EMBL" id="JARIHO010000002">
    <property type="protein sequence ID" value="KAJ7366619.1"/>
    <property type="molecule type" value="Genomic_DNA"/>
</dbReference>
<dbReference type="InterPro" id="IPR036812">
    <property type="entry name" value="NAD(P)_OxRdtase_dom_sf"/>
</dbReference>
<dbReference type="Proteomes" id="UP001218218">
    <property type="component" value="Unassembled WGS sequence"/>
</dbReference>
<keyword evidence="4" id="KW-1185">Reference proteome</keyword>
<accession>A0AAD7F389</accession>
<dbReference type="InterPro" id="IPR050523">
    <property type="entry name" value="AKR_Detox_Biosynth"/>
</dbReference>
<evidence type="ECO:0000313" key="4">
    <source>
        <dbReference type="Proteomes" id="UP001218218"/>
    </source>
</evidence>
<keyword evidence="1" id="KW-0560">Oxidoreductase</keyword>
<name>A0AAD7F389_9AGAR</name>
<dbReference type="Pfam" id="PF00248">
    <property type="entry name" value="Aldo_ket_red"/>
    <property type="match status" value="1"/>
</dbReference>
<organism evidence="3 4">
    <name type="scientific">Mycena albidolilacea</name>
    <dbReference type="NCBI Taxonomy" id="1033008"/>
    <lineage>
        <taxon>Eukaryota</taxon>
        <taxon>Fungi</taxon>
        <taxon>Dikarya</taxon>
        <taxon>Basidiomycota</taxon>
        <taxon>Agaricomycotina</taxon>
        <taxon>Agaricomycetes</taxon>
        <taxon>Agaricomycetidae</taxon>
        <taxon>Agaricales</taxon>
        <taxon>Marasmiineae</taxon>
        <taxon>Mycenaceae</taxon>
        <taxon>Mycena</taxon>
    </lineage>
</organism>
<sequence>MAPPQLIFGTANVGSVWAAPEDLNTLAQLLRDGGVGRLDTAARYPPTSPGASQRTLGAHSFGSKGFAIDTKILAFTADGSGEMTPEAIEKSVIESLEALRIEKINVLYSHRPDPSTPLAIQLEGVDAQFKLGRFKEFGVSNWSQASIESYIALAKESGAVQPTAAQYQYNLLARHAEKEFLPFLRSHGIRFVAFSPLAGGFLTGKDASWKEGNPIAAGYRSWYIQPGMFAAVKRLTALCVEHLVPLPEAAMRWLAYHSALRETDAILIGASNAGQVRDAIRAVAAGPLPAGLVEGMDSVFDLCKNDAESIVTF</sequence>
<protein>
    <submittedName>
        <fullName evidence="3">NADP-dependent oxidoreductase domain-containing protein</fullName>
    </submittedName>
</protein>
<dbReference type="SUPFAM" id="SSF51430">
    <property type="entry name" value="NAD(P)-linked oxidoreductase"/>
    <property type="match status" value="1"/>
</dbReference>
<dbReference type="PANTHER" id="PTHR43364">
    <property type="entry name" value="NADH-SPECIFIC METHYLGLYOXAL REDUCTASE-RELATED"/>
    <property type="match status" value="1"/>
</dbReference>
<evidence type="ECO:0000256" key="1">
    <source>
        <dbReference type="ARBA" id="ARBA00023002"/>
    </source>
</evidence>
<comment type="caution">
    <text evidence="3">The sequence shown here is derived from an EMBL/GenBank/DDBJ whole genome shotgun (WGS) entry which is preliminary data.</text>
</comment>
<dbReference type="GO" id="GO:0016491">
    <property type="term" value="F:oxidoreductase activity"/>
    <property type="evidence" value="ECO:0007669"/>
    <property type="project" value="UniProtKB-KW"/>
</dbReference>
<feature type="domain" description="NADP-dependent oxidoreductase" evidence="2">
    <location>
        <begin position="6"/>
        <end position="298"/>
    </location>
</feature>
<evidence type="ECO:0000313" key="3">
    <source>
        <dbReference type="EMBL" id="KAJ7366619.1"/>
    </source>
</evidence>
<dbReference type="AlphaFoldDB" id="A0AAD7F389"/>
<dbReference type="InterPro" id="IPR023210">
    <property type="entry name" value="NADP_OxRdtase_dom"/>
</dbReference>
<gene>
    <name evidence="3" type="ORF">DFH08DRAFT_171273</name>
</gene>
<evidence type="ECO:0000259" key="2">
    <source>
        <dbReference type="Pfam" id="PF00248"/>
    </source>
</evidence>
<dbReference type="Gene3D" id="3.20.20.100">
    <property type="entry name" value="NADP-dependent oxidoreductase domain"/>
    <property type="match status" value="1"/>
</dbReference>